<protein>
    <submittedName>
        <fullName evidence="6">Short-chain dehydrogenase</fullName>
    </submittedName>
</protein>
<accession>A0A1H8H9F2</accession>
<dbReference type="InterPro" id="IPR057326">
    <property type="entry name" value="KR_dom"/>
</dbReference>
<keyword evidence="2" id="KW-0560">Oxidoreductase</keyword>
<keyword evidence="4" id="KW-0812">Transmembrane</keyword>
<evidence type="ECO:0000259" key="5">
    <source>
        <dbReference type="SMART" id="SM00822"/>
    </source>
</evidence>
<proteinExistence type="inferred from homology"/>
<dbReference type="InterPro" id="IPR020904">
    <property type="entry name" value="Sc_DH/Rdtase_CS"/>
</dbReference>
<dbReference type="PANTHER" id="PTHR44196:SF1">
    <property type="entry name" value="DEHYDROGENASE_REDUCTASE SDR FAMILY MEMBER 7B"/>
    <property type="match status" value="1"/>
</dbReference>
<name>A0A1H8H9F2_9RHOB</name>
<organism evidence="6 7">
    <name type="scientific">Loktanella fryxellensis</name>
    <dbReference type="NCBI Taxonomy" id="245187"/>
    <lineage>
        <taxon>Bacteria</taxon>
        <taxon>Pseudomonadati</taxon>
        <taxon>Pseudomonadota</taxon>
        <taxon>Alphaproteobacteria</taxon>
        <taxon>Rhodobacterales</taxon>
        <taxon>Roseobacteraceae</taxon>
        <taxon>Loktanella</taxon>
    </lineage>
</organism>
<dbReference type="STRING" id="245187.SAMN04488003_1207"/>
<dbReference type="PANTHER" id="PTHR44196">
    <property type="entry name" value="DEHYDROGENASE/REDUCTASE SDR FAMILY MEMBER 7B"/>
    <property type="match status" value="1"/>
</dbReference>
<dbReference type="PRINTS" id="PR00081">
    <property type="entry name" value="GDHRDH"/>
</dbReference>
<dbReference type="Gene3D" id="3.40.50.720">
    <property type="entry name" value="NAD(P)-binding Rossmann-like Domain"/>
    <property type="match status" value="1"/>
</dbReference>
<comment type="similarity">
    <text evidence="1 3">Belongs to the short-chain dehydrogenases/reductases (SDR) family.</text>
</comment>
<dbReference type="GO" id="GO:0016020">
    <property type="term" value="C:membrane"/>
    <property type="evidence" value="ECO:0007669"/>
    <property type="project" value="TreeGrafter"/>
</dbReference>
<dbReference type="Pfam" id="PF00106">
    <property type="entry name" value="adh_short"/>
    <property type="match status" value="1"/>
</dbReference>
<dbReference type="AlphaFoldDB" id="A0A1H8H9F2"/>
<evidence type="ECO:0000313" key="7">
    <source>
        <dbReference type="Proteomes" id="UP000199585"/>
    </source>
</evidence>
<keyword evidence="4" id="KW-0472">Membrane</keyword>
<keyword evidence="4" id="KW-1133">Transmembrane helix</keyword>
<reference evidence="6 7" key="1">
    <citation type="submission" date="2016-10" db="EMBL/GenBank/DDBJ databases">
        <authorList>
            <person name="de Groot N.N."/>
        </authorList>
    </citation>
    <scope>NUCLEOTIDE SEQUENCE [LARGE SCALE GENOMIC DNA]</scope>
    <source>
        <strain evidence="6 7">DSM 16213</strain>
    </source>
</reference>
<evidence type="ECO:0000313" key="6">
    <source>
        <dbReference type="EMBL" id="SEN52720.1"/>
    </source>
</evidence>
<evidence type="ECO:0000256" key="1">
    <source>
        <dbReference type="ARBA" id="ARBA00006484"/>
    </source>
</evidence>
<dbReference type="OrthoDB" id="9781689at2"/>
<evidence type="ECO:0000256" key="4">
    <source>
        <dbReference type="SAM" id="Phobius"/>
    </source>
</evidence>
<dbReference type="NCBIfam" id="NF005495">
    <property type="entry name" value="PRK07109.1"/>
    <property type="match status" value="1"/>
</dbReference>
<dbReference type="GO" id="GO:0016491">
    <property type="term" value="F:oxidoreductase activity"/>
    <property type="evidence" value="ECO:0007669"/>
    <property type="project" value="UniProtKB-KW"/>
</dbReference>
<evidence type="ECO:0000256" key="2">
    <source>
        <dbReference type="ARBA" id="ARBA00023002"/>
    </source>
</evidence>
<evidence type="ECO:0000256" key="3">
    <source>
        <dbReference type="RuleBase" id="RU000363"/>
    </source>
</evidence>
<dbReference type="Proteomes" id="UP000199585">
    <property type="component" value="Unassembled WGS sequence"/>
</dbReference>
<dbReference type="PRINTS" id="PR00080">
    <property type="entry name" value="SDRFAMILY"/>
</dbReference>
<dbReference type="InterPro" id="IPR002347">
    <property type="entry name" value="SDR_fam"/>
</dbReference>
<dbReference type="RefSeq" id="WP_089904528.1">
    <property type="nucleotide sequence ID" value="NZ_FOCI01000020.1"/>
</dbReference>
<dbReference type="InterPro" id="IPR036291">
    <property type="entry name" value="NAD(P)-bd_dom_sf"/>
</dbReference>
<feature type="domain" description="Ketoreductase" evidence="5">
    <location>
        <begin position="7"/>
        <end position="182"/>
    </location>
</feature>
<dbReference type="EMBL" id="FOCI01000020">
    <property type="protein sequence ID" value="SEN52720.1"/>
    <property type="molecule type" value="Genomic_DNA"/>
</dbReference>
<keyword evidence="7" id="KW-1185">Reference proteome</keyword>
<dbReference type="SMART" id="SM00822">
    <property type="entry name" value="PKS_KR"/>
    <property type="match status" value="1"/>
</dbReference>
<dbReference type="SUPFAM" id="SSF51735">
    <property type="entry name" value="NAD(P)-binding Rossmann-fold domains"/>
    <property type="match status" value="1"/>
</dbReference>
<sequence>MSYDHNKIAIVIGGSAGVGRAIVDTLLRDGYAVGVVARGTARLDDLARKTGVAVATADAGDAAALDAAASELVGRLGVPGVWVNCAMATSFSPFMEMSPDEFERIMRTTFLGQVNGTRAALRHMSRGRIVNIGSGLAYRSVPLQSAYCAAKHAINGFTSSVRSELIAADSKVTMSLVQLPAMNTPQFDWARSRLPMKPQPAPPIYAPQVAADAVMQAIRTGARELFVGKSVLKLIFGQFLLPDYLDKRLADDGISGQLSDQRQPGDRAGNLFEPTAYPSSAEGSFGEAQSDRAVTVDGDVARKVAFLGLPALAFVAGVLLARRR</sequence>
<gene>
    <name evidence="6" type="ORF">SAMN04488003_1207</name>
</gene>
<dbReference type="PROSITE" id="PS00061">
    <property type="entry name" value="ADH_SHORT"/>
    <property type="match status" value="1"/>
</dbReference>
<feature type="transmembrane region" description="Helical" evidence="4">
    <location>
        <begin position="304"/>
        <end position="321"/>
    </location>
</feature>